<evidence type="ECO:0000256" key="4">
    <source>
        <dbReference type="ARBA" id="ARBA00022679"/>
    </source>
</evidence>
<gene>
    <name evidence="11" type="primary">miaA</name>
    <name evidence="11" type="ordered locus">PCC_0447</name>
</gene>
<evidence type="ECO:0000256" key="8">
    <source>
        <dbReference type="ARBA" id="ARBA00022842"/>
    </source>
</evidence>
<keyword evidence="5" id="KW-0819">tRNA processing</keyword>
<dbReference type="PANTHER" id="PTHR11088:SF60">
    <property type="entry name" value="TRNA DIMETHYLALLYLTRANSFERASE"/>
    <property type="match status" value="1"/>
</dbReference>
<dbReference type="SUPFAM" id="SSF52540">
    <property type="entry name" value="P-loop containing nucleoside triphosphate hydrolases"/>
    <property type="match status" value="1"/>
</dbReference>
<evidence type="ECO:0000256" key="1">
    <source>
        <dbReference type="ARBA" id="ARBA00001946"/>
    </source>
</evidence>
<evidence type="ECO:0000256" key="6">
    <source>
        <dbReference type="ARBA" id="ARBA00022741"/>
    </source>
</evidence>
<reference evidence="11" key="2">
    <citation type="journal article" date="2008" name="Curr. Biol.">
        <title>Chromatophore genome sequence of Paulinella sheds light on acquisition of photosynthesis by eukaryotes.</title>
        <authorList>
            <person name="Nowack E.C.M."/>
            <person name="Melkonian M."/>
            <person name="Gloeckner G."/>
        </authorList>
    </citation>
    <scope>NUCLEOTIDE SEQUENCE [LARGE SCALE GENOMIC DNA]</scope>
</reference>
<dbReference type="InterPro" id="IPR018022">
    <property type="entry name" value="IPT"/>
</dbReference>
<comment type="catalytic activity">
    <reaction evidence="9">
        <text>adenosine(37) in tRNA + dimethylallyl diphosphate = N(6)-dimethylallyladenosine(37) in tRNA + diphosphate</text>
        <dbReference type="Rhea" id="RHEA:26482"/>
        <dbReference type="Rhea" id="RHEA-COMP:10162"/>
        <dbReference type="Rhea" id="RHEA-COMP:10375"/>
        <dbReference type="ChEBI" id="CHEBI:33019"/>
        <dbReference type="ChEBI" id="CHEBI:57623"/>
        <dbReference type="ChEBI" id="CHEBI:74411"/>
        <dbReference type="ChEBI" id="CHEBI:74415"/>
        <dbReference type="EC" id="2.5.1.75"/>
    </reaction>
</comment>
<dbReference type="GO" id="GO:0005524">
    <property type="term" value="F:ATP binding"/>
    <property type="evidence" value="ECO:0007669"/>
    <property type="project" value="UniProtKB-KW"/>
</dbReference>
<keyword evidence="4 10" id="KW-0808">Transferase</keyword>
<dbReference type="AlphaFoldDB" id="B1X4L7"/>
<dbReference type="EC" id="2.5.1.75" evidence="3"/>
<dbReference type="GO" id="GO:0006400">
    <property type="term" value="P:tRNA modification"/>
    <property type="evidence" value="ECO:0007669"/>
    <property type="project" value="TreeGrafter"/>
</dbReference>
<dbReference type="Pfam" id="PF01715">
    <property type="entry name" value="IPPT"/>
    <property type="match status" value="1"/>
</dbReference>
<dbReference type="GeneID" id="6481457"/>
<dbReference type="GO" id="GO:0052381">
    <property type="term" value="F:tRNA dimethylallyltransferase activity"/>
    <property type="evidence" value="ECO:0007669"/>
    <property type="project" value="UniProtKB-EC"/>
</dbReference>
<dbReference type="Gene3D" id="1.10.20.140">
    <property type="match status" value="1"/>
</dbReference>
<comment type="cofactor">
    <cofactor evidence="1">
        <name>Mg(2+)</name>
        <dbReference type="ChEBI" id="CHEBI:18420"/>
    </cofactor>
</comment>
<dbReference type="HAMAP" id="MF_00185">
    <property type="entry name" value="IPP_trans"/>
    <property type="match status" value="1"/>
</dbReference>
<dbReference type="InterPro" id="IPR039657">
    <property type="entry name" value="Dimethylallyltransferase"/>
</dbReference>
<dbReference type="PANTHER" id="PTHR11088">
    <property type="entry name" value="TRNA DIMETHYLALLYLTRANSFERASE"/>
    <property type="match status" value="1"/>
</dbReference>
<evidence type="ECO:0000256" key="5">
    <source>
        <dbReference type="ARBA" id="ARBA00022694"/>
    </source>
</evidence>
<dbReference type="Gene3D" id="3.40.50.300">
    <property type="entry name" value="P-loop containing nucleotide triphosphate hydrolases"/>
    <property type="match status" value="1"/>
</dbReference>
<sequence length="308" mass="35086">MDIQFTPKFEDRQLPLLVTLMGPTASGKTSLAIDIAKQLNLAVLSVDSRQLYQEMAIGTAKPTPNQLNVVKHELFNLRYPNHPINLQQFQILASAAIRKQHKLRGIAFLVGGSGLYLKALIQGICPPGVPPHLDLRAKLEFLGENRCNYLLSTTDLKSASRISYNDRLRTQRALEVVYATGKPFSTQKGQVSPSWQLLELGLDSINLRERIQKRSIILYKQGLVEETRRLISRYGYELPLLETIGYNEVCRWLKGEITISMALTITIHRTLQFAKRQRTWFYHQHEPIWLNEANPLQHALTVVEHVLG</sequence>
<reference evidence="11" key="1">
    <citation type="submission" date="2007-08" db="EMBL/GenBank/DDBJ databases">
        <authorList>
            <person name="Gloeckner G."/>
            <person name="Nowack E."/>
            <person name="Melkonian M."/>
        </authorList>
    </citation>
    <scope>NUCLEOTIDE SEQUENCE</scope>
</reference>
<evidence type="ECO:0000256" key="3">
    <source>
        <dbReference type="ARBA" id="ARBA00012665"/>
    </source>
</evidence>
<keyword evidence="6 10" id="KW-0547">Nucleotide-binding</keyword>
<keyword evidence="8" id="KW-0460">Magnesium</keyword>
<protein>
    <recommendedName>
        <fullName evidence="3">tRNA dimethylallyltransferase</fullName>
        <ecNumber evidence="3">2.5.1.75</ecNumber>
    </recommendedName>
</protein>
<evidence type="ECO:0000256" key="9">
    <source>
        <dbReference type="ARBA" id="ARBA00049563"/>
    </source>
</evidence>
<dbReference type="RefSeq" id="YP_002049096.1">
    <property type="nucleotide sequence ID" value="NC_011087.1"/>
</dbReference>
<keyword evidence="7 10" id="KW-0067">ATP-binding</keyword>
<evidence type="ECO:0000256" key="10">
    <source>
        <dbReference type="RuleBase" id="RU003785"/>
    </source>
</evidence>
<dbReference type="NCBIfam" id="TIGR00174">
    <property type="entry name" value="miaA"/>
    <property type="match status" value="1"/>
</dbReference>
<organism evidence="11">
    <name type="scientific">Paulinella chromatophora</name>
    <dbReference type="NCBI Taxonomy" id="39717"/>
    <lineage>
        <taxon>Eukaryota</taxon>
        <taxon>Sar</taxon>
        <taxon>Rhizaria</taxon>
        <taxon>Cercozoa</taxon>
        <taxon>Imbricatea</taxon>
        <taxon>Silicofilosea</taxon>
        <taxon>Euglyphida</taxon>
        <taxon>Paulinellidae</taxon>
        <taxon>Paulinella</taxon>
    </lineage>
</organism>
<comment type="similarity">
    <text evidence="2 10">Belongs to the IPP transferase family.</text>
</comment>
<evidence type="ECO:0000313" key="11">
    <source>
        <dbReference type="EMBL" id="ACB42886.1"/>
    </source>
</evidence>
<name>B1X4L7_PAUCH</name>
<dbReference type="InterPro" id="IPR027417">
    <property type="entry name" value="P-loop_NTPase"/>
</dbReference>
<geneLocation type="organellar chromatophore" evidence="11"/>
<accession>B1X4L7</accession>
<proteinExistence type="inferred from homology"/>
<evidence type="ECO:0000256" key="7">
    <source>
        <dbReference type="ARBA" id="ARBA00022840"/>
    </source>
</evidence>
<dbReference type="EMBL" id="CP000815">
    <property type="protein sequence ID" value="ACB42886.1"/>
    <property type="molecule type" value="Genomic_DNA"/>
</dbReference>
<evidence type="ECO:0000256" key="2">
    <source>
        <dbReference type="ARBA" id="ARBA00005842"/>
    </source>
</evidence>
<keyword evidence="11" id="KW-0934">Plastid</keyword>